<comment type="caution">
    <text evidence="1">The sequence shown here is derived from an EMBL/GenBank/DDBJ whole genome shotgun (WGS) entry which is preliminary data.</text>
</comment>
<accession>X0UP42</accession>
<gene>
    <name evidence="1" type="ORF">S01H1_41690</name>
</gene>
<dbReference type="EMBL" id="BARS01026459">
    <property type="protein sequence ID" value="GAG01032.1"/>
    <property type="molecule type" value="Genomic_DNA"/>
</dbReference>
<reference evidence="1" key="1">
    <citation type="journal article" date="2014" name="Front. Microbiol.">
        <title>High frequency of phylogenetically diverse reductive dehalogenase-homologous genes in deep subseafloor sedimentary metagenomes.</title>
        <authorList>
            <person name="Kawai M."/>
            <person name="Futagami T."/>
            <person name="Toyoda A."/>
            <person name="Takaki Y."/>
            <person name="Nishi S."/>
            <person name="Hori S."/>
            <person name="Arai W."/>
            <person name="Tsubouchi T."/>
            <person name="Morono Y."/>
            <person name="Uchiyama I."/>
            <person name="Ito T."/>
            <person name="Fujiyama A."/>
            <person name="Inagaki F."/>
            <person name="Takami H."/>
        </authorList>
    </citation>
    <scope>NUCLEOTIDE SEQUENCE</scope>
    <source>
        <strain evidence="1">Expedition CK06-06</strain>
    </source>
</reference>
<proteinExistence type="predicted"/>
<sequence>MSLNDRTLPGINPVSASRLGVTDEALADASPITLSVGQVLHGLVSYAAVTGARVLNLPT</sequence>
<protein>
    <submittedName>
        <fullName evidence="1">Uncharacterized protein</fullName>
    </submittedName>
</protein>
<name>X0UP42_9ZZZZ</name>
<feature type="non-terminal residue" evidence="1">
    <location>
        <position position="59"/>
    </location>
</feature>
<dbReference type="AlphaFoldDB" id="X0UP42"/>
<organism evidence="1">
    <name type="scientific">marine sediment metagenome</name>
    <dbReference type="NCBI Taxonomy" id="412755"/>
    <lineage>
        <taxon>unclassified sequences</taxon>
        <taxon>metagenomes</taxon>
        <taxon>ecological metagenomes</taxon>
    </lineage>
</organism>
<evidence type="ECO:0000313" key="1">
    <source>
        <dbReference type="EMBL" id="GAG01032.1"/>
    </source>
</evidence>